<name>A0A1I0RUH3_9RHOB</name>
<dbReference type="GO" id="GO:0016020">
    <property type="term" value="C:membrane"/>
    <property type="evidence" value="ECO:0007669"/>
    <property type="project" value="InterPro"/>
</dbReference>
<dbReference type="Proteomes" id="UP000199167">
    <property type="component" value="Unassembled WGS sequence"/>
</dbReference>
<dbReference type="Pfam" id="PF13609">
    <property type="entry name" value="Porin_4"/>
    <property type="match status" value="1"/>
</dbReference>
<feature type="signal peptide" evidence="1">
    <location>
        <begin position="1"/>
        <end position="19"/>
    </location>
</feature>
<dbReference type="SUPFAM" id="SSF56935">
    <property type="entry name" value="Porins"/>
    <property type="match status" value="2"/>
</dbReference>
<sequence length="364" mass="37306">MKSILLTSTALVAFAGAAAADGHATPGIGFAGEAELGYNDDIEDGFYWSADVDVTATAALDNGVVATATFGLNIVDEGEEGLGNPVTSSDYVLTVEAGSSKLSFGDVDPVAEDRAGLVDGMEAETFNDQDTHLITADFEGILVGETEIAGFSAAVSFGVDGEGGNDLTGEDLDAMQVYVSGSFGSVDVEFAYQEEFGPTPEIYAVGVSTSVAGADITVAYADNTAVTSTGIQISYPVGPVTVGGYYTMNDGGSDDYGLSAEYADGPIAVEAFYDVADADNADTSDSYGVEGSYDVGNGLTVLAGYLVNDESADSDAYYVAGEYDLGGGAELLVSYAEDEGNVGNDEIGDPEYLHGTTVQVSFTF</sequence>
<proteinExistence type="predicted"/>
<keyword evidence="1" id="KW-0732">Signal</keyword>
<evidence type="ECO:0000256" key="1">
    <source>
        <dbReference type="SAM" id="SignalP"/>
    </source>
</evidence>
<dbReference type="AlphaFoldDB" id="A0A1I0RUH3"/>
<keyword evidence="4" id="KW-1185">Reference proteome</keyword>
<dbReference type="STRING" id="364200.SAMN04488515_3282"/>
<feature type="domain" description="Porin" evidence="2">
    <location>
        <begin position="8"/>
        <end position="251"/>
    </location>
</feature>
<dbReference type="EMBL" id="FOIZ01000002">
    <property type="protein sequence ID" value="SEW45085.1"/>
    <property type="molecule type" value="Genomic_DNA"/>
</dbReference>
<dbReference type="GO" id="GO:0015288">
    <property type="term" value="F:porin activity"/>
    <property type="evidence" value="ECO:0007669"/>
    <property type="project" value="InterPro"/>
</dbReference>
<dbReference type="Gene3D" id="2.40.160.10">
    <property type="entry name" value="Porin"/>
    <property type="match status" value="1"/>
</dbReference>
<reference evidence="3 4" key="1">
    <citation type="submission" date="2016-10" db="EMBL/GenBank/DDBJ databases">
        <authorList>
            <person name="de Groot N.N."/>
        </authorList>
    </citation>
    <scope>NUCLEOTIDE SEQUENCE [LARGE SCALE GENOMIC DNA]</scope>
    <source>
        <strain evidence="3 4">DSM 17925</strain>
    </source>
</reference>
<dbReference type="RefSeq" id="WP_089996931.1">
    <property type="nucleotide sequence ID" value="NZ_FOIZ01000002.1"/>
</dbReference>
<dbReference type="InterPro" id="IPR023614">
    <property type="entry name" value="Porin_dom_sf"/>
</dbReference>
<dbReference type="OrthoDB" id="7874340at2"/>
<protein>
    <submittedName>
        <fullName evidence="3">Porin</fullName>
    </submittedName>
</protein>
<feature type="chain" id="PRO_5011503663" evidence="1">
    <location>
        <begin position="20"/>
        <end position="364"/>
    </location>
</feature>
<gene>
    <name evidence="3" type="ORF">SAMN04488515_3282</name>
</gene>
<evidence type="ECO:0000313" key="4">
    <source>
        <dbReference type="Proteomes" id="UP000199167"/>
    </source>
</evidence>
<evidence type="ECO:0000313" key="3">
    <source>
        <dbReference type="EMBL" id="SEW45085.1"/>
    </source>
</evidence>
<accession>A0A1I0RUH3</accession>
<organism evidence="3 4">
    <name type="scientific">Cognatiyoonia koreensis</name>
    <dbReference type="NCBI Taxonomy" id="364200"/>
    <lineage>
        <taxon>Bacteria</taxon>
        <taxon>Pseudomonadati</taxon>
        <taxon>Pseudomonadota</taxon>
        <taxon>Alphaproteobacteria</taxon>
        <taxon>Rhodobacterales</taxon>
        <taxon>Paracoccaceae</taxon>
        <taxon>Cognatiyoonia</taxon>
    </lineage>
</organism>
<evidence type="ECO:0000259" key="2">
    <source>
        <dbReference type="Pfam" id="PF13609"/>
    </source>
</evidence>
<dbReference type="InterPro" id="IPR033900">
    <property type="entry name" value="Gram_neg_porin_domain"/>
</dbReference>